<dbReference type="AlphaFoldDB" id="A0A7R9I8E1"/>
<reference evidence="1" key="1">
    <citation type="submission" date="2020-11" db="EMBL/GenBank/DDBJ databases">
        <authorList>
            <person name="Tran Van P."/>
        </authorList>
    </citation>
    <scope>NUCLEOTIDE SEQUENCE</scope>
</reference>
<sequence length="303" mass="34920">MAARASRVWPTAKWDEFRLDLSSPPSPPRCANRARADLWTSADAEWPCVCALVACFLLVHIVSYDPLKSLPRWMNKMCVQCQPQKKEGSDEYYTFSFFEDVIRIQAVNDMVYKIRETVHALIADILKYLQRKVESKEDVTSMAMAIDSLLDKYTVGIFVDTSSVVASVVQKIRQAVMSKRLQRSIPLMHYGAYSTTATDTLTVTLGIRPFDLWKSYRNLWTFDKNVMCDKFAAKKPTVVMYDEQFSFYGQVIQDFDKIDTYYDVRCVRLLGSFIARFNSLLKRSPKKKPSLGHWAVTINFLQC</sequence>
<gene>
    <name evidence="1" type="ORF">TBIB3V08_LOCUS11474</name>
</gene>
<dbReference type="EMBL" id="OD571287">
    <property type="protein sequence ID" value="CAD7449195.1"/>
    <property type="molecule type" value="Genomic_DNA"/>
</dbReference>
<proteinExistence type="predicted"/>
<organism evidence="1">
    <name type="scientific">Timema bartmani</name>
    <dbReference type="NCBI Taxonomy" id="61472"/>
    <lineage>
        <taxon>Eukaryota</taxon>
        <taxon>Metazoa</taxon>
        <taxon>Ecdysozoa</taxon>
        <taxon>Arthropoda</taxon>
        <taxon>Hexapoda</taxon>
        <taxon>Insecta</taxon>
        <taxon>Pterygota</taxon>
        <taxon>Neoptera</taxon>
        <taxon>Polyneoptera</taxon>
        <taxon>Phasmatodea</taxon>
        <taxon>Timematodea</taxon>
        <taxon>Timematoidea</taxon>
        <taxon>Timematidae</taxon>
        <taxon>Timema</taxon>
    </lineage>
</organism>
<protein>
    <submittedName>
        <fullName evidence="1">Uncharacterized protein</fullName>
    </submittedName>
</protein>
<accession>A0A7R9I8E1</accession>
<name>A0A7R9I8E1_9NEOP</name>
<evidence type="ECO:0000313" key="1">
    <source>
        <dbReference type="EMBL" id="CAD7449195.1"/>
    </source>
</evidence>